<evidence type="ECO:0000256" key="9">
    <source>
        <dbReference type="ARBA" id="ARBA00023065"/>
    </source>
</evidence>
<evidence type="ECO:0000313" key="15">
    <source>
        <dbReference type="Proteomes" id="UP000326170"/>
    </source>
</evidence>
<evidence type="ECO:0000256" key="6">
    <source>
        <dbReference type="ARBA" id="ARBA00022847"/>
    </source>
</evidence>
<dbReference type="AlphaFoldDB" id="A0A5P9P9T5"/>
<evidence type="ECO:0000256" key="4">
    <source>
        <dbReference type="ARBA" id="ARBA00022475"/>
    </source>
</evidence>
<keyword evidence="11" id="KW-0739">Sodium transport</keyword>
<keyword evidence="4" id="KW-1003">Cell membrane</keyword>
<geneLocation type="plasmid" evidence="14 15">
    <name>unnamed3</name>
</geneLocation>
<keyword evidence="9" id="KW-0406">Ion transport</keyword>
<evidence type="ECO:0000256" key="2">
    <source>
        <dbReference type="ARBA" id="ARBA00006434"/>
    </source>
</evidence>
<gene>
    <name evidence="14" type="ORF">GCU68_20440</name>
</gene>
<keyword evidence="14" id="KW-0614">Plasmid</keyword>
<feature type="transmembrane region" description="Helical" evidence="13">
    <location>
        <begin position="256"/>
        <end position="279"/>
    </location>
</feature>
<dbReference type="InterPro" id="IPR038377">
    <property type="entry name" value="Na/Glc_symporter_sf"/>
</dbReference>
<dbReference type="RefSeq" id="WP_152944453.1">
    <property type="nucleotide sequence ID" value="NZ_CP045491.1"/>
</dbReference>
<dbReference type="PANTHER" id="PTHR48086">
    <property type="entry name" value="SODIUM/PROLINE SYMPORTER-RELATED"/>
    <property type="match status" value="1"/>
</dbReference>
<feature type="transmembrane region" description="Helical" evidence="13">
    <location>
        <begin position="133"/>
        <end position="154"/>
    </location>
</feature>
<dbReference type="Proteomes" id="UP000326170">
    <property type="component" value="Plasmid unnamed3"/>
</dbReference>
<feature type="transmembrane region" description="Helical" evidence="13">
    <location>
        <begin position="291"/>
        <end position="316"/>
    </location>
</feature>
<feature type="transmembrane region" description="Helical" evidence="13">
    <location>
        <begin position="344"/>
        <end position="371"/>
    </location>
</feature>
<dbReference type="InterPro" id="IPR001734">
    <property type="entry name" value="Na/solute_symporter"/>
</dbReference>
<evidence type="ECO:0000256" key="7">
    <source>
        <dbReference type="ARBA" id="ARBA00022989"/>
    </source>
</evidence>
<comment type="similarity">
    <text evidence="2 12">Belongs to the sodium:solute symporter (SSF) (TC 2.A.21) family.</text>
</comment>
<keyword evidence="7 13" id="KW-1133">Transmembrane helix</keyword>
<feature type="transmembrane region" description="Helical" evidence="13">
    <location>
        <begin position="445"/>
        <end position="466"/>
    </location>
</feature>
<dbReference type="Gene3D" id="1.20.1730.10">
    <property type="entry name" value="Sodium/glucose cotransporter"/>
    <property type="match status" value="1"/>
</dbReference>
<protein>
    <submittedName>
        <fullName evidence="14">Na+:solute symporter</fullName>
    </submittedName>
</protein>
<evidence type="ECO:0000256" key="13">
    <source>
        <dbReference type="SAM" id="Phobius"/>
    </source>
</evidence>
<reference evidence="14 15" key="1">
    <citation type="journal article" date="2007" name="Int. J. Syst. Evol. Microbiol.">
        <title>Natronorubrum sulfidifaciens sp. nov., an extremely haloalkaliphilic archaeon isolated from Aiding salt lake in Xin-Jiang, China.</title>
        <authorList>
            <person name="Cui H.L."/>
            <person name="Tohty D."/>
            <person name="Liu H.C."/>
            <person name="Liu S.J."/>
            <person name="Oren A."/>
            <person name="Zhou P.J."/>
        </authorList>
    </citation>
    <scope>NUCLEOTIDE SEQUENCE [LARGE SCALE GENOMIC DNA]</scope>
    <source>
        <strain evidence="14 15">7-3</strain>
        <plasmid evidence="14">unnamed3</plasmid>
    </source>
</reference>
<feature type="transmembrane region" description="Helical" evidence="13">
    <location>
        <begin position="414"/>
        <end position="438"/>
    </location>
</feature>
<feature type="transmembrane region" description="Helical" evidence="13">
    <location>
        <begin position="391"/>
        <end position="408"/>
    </location>
</feature>
<name>A0A5P9P9T5_9EURY</name>
<dbReference type="GO" id="GO:0015293">
    <property type="term" value="F:symporter activity"/>
    <property type="evidence" value="ECO:0007669"/>
    <property type="project" value="UniProtKB-KW"/>
</dbReference>
<feature type="transmembrane region" description="Helical" evidence="13">
    <location>
        <begin position="203"/>
        <end position="221"/>
    </location>
</feature>
<dbReference type="GO" id="GO:0006814">
    <property type="term" value="P:sodium ion transport"/>
    <property type="evidence" value="ECO:0007669"/>
    <property type="project" value="UniProtKB-KW"/>
</dbReference>
<feature type="transmembrane region" description="Helical" evidence="13">
    <location>
        <begin position="95"/>
        <end position="113"/>
    </location>
</feature>
<keyword evidence="10 13" id="KW-0472">Membrane</keyword>
<organism evidence="14 15">
    <name type="scientific">Natronorubrum aibiense</name>
    <dbReference type="NCBI Taxonomy" id="348826"/>
    <lineage>
        <taxon>Archaea</taxon>
        <taxon>Methanobacteriati</taxon>
        <taxon>Methanobacteriota</taxon>
        <taxon>Stenosarchaea group</taxon>
        <taxon>Halobacteria</taxon>
        <taxon>Halobacteriales</taxon>
        <taxon>Natrialbaceae</taxon>
        <taxon>Natronorubrum</taxon>
    </lineage>
</organism>
<feature type="transmembrane region" description="Helical" evidence="13">
    <location>
        <begin position="65"/>
        <end position="89"/>
    </location>
</feature>
<evidence type="ECO:0000256" key="8">
    <source>
        <dbReference type="ARBA" id="ARBA00023053"/>
    </source>
</evidence>
<comment type="subcellular location">
    <subcellularLocation>
        <location evidence="1">Cell membrane</location>
        <topology evidence="1">Multi-pass membrane protein</topology>
    </subcellularLocation>
</comment>
<keyword evidence="3" id="KW-0813">Transport</keyword>
<evidence type="ECO:0000256" key="10">
    <source>
        <dbReference type="ARBA" id="ARBA00023136"/>
    </source>
</evidence>
<dbReference type="KEGG" id="nas:GCU68_20440"/>
<evidence type="ECO:0000256" key="3">
    <source>
        <dbReference type="ARBA" id="ARBA00022448"/>
    </source>
</evidence>
<keyword evidence="5 13" id="KW-0812">Transmembrane</keyword>
<keyword evidence="8" id="KW-0915">Sodium</keyword>
<dbReference type="OrthoDB" id="9779at2157"/>
<dbReference type="PROSITE" id="PS50283">
    <property type="entry name" value="NA_SOLUT_SYMP_3"/>
    <property type="match status" value="1"/>
</dbReference>
<feature type="transmembrane region" description="Helical" evidence="13">
    <location>
        <begin position="174"/>
        <end position="196"/>
    </location>
</feature>
<evidence type="ECO:0000256" key="5">
    <source>
        <dbReference type="ARBA" id="ARBA00022692"/>
    </source>
</evidence>
<evidence type="ECO:0000313" key="14">
    <source>
        <dbReference type="EMBL" id="QFU84895.1"/>
    </source>
</evidence>
<feature type="transmembrane region" description="Helical" evidence="13">
    <location>
        <begin position="24"/>
        <end position="44"/>
    </location>
</feature>
<evidence type="ECO:0000256" key="12">
    <source>
        <dbReference type="RuleBase" id="RU362091"/>
    </source>
</evidence>
<feature type="transmembrane region" description="Helical" evidence="13">
    <location>
        <begin position="537"/>
        <end position="555"/>
    </location>
</feature>
<keyword evidence="6" id="KW-0769">Symport</keyword>
<dbReference type="InterPro" id="IPR050277">
    <property type="entry name" value="Sodium:Solute_Symporter"/>
</dbReference>
<dbReference type="GeneID" id="42303431"/>
<dbReference type="PANTHER" id="PTHR48086:SF3">
    <property type="entry name" value="SODIUM_PROLINE SYMPORTER"/>
    <property type="match status" value="1"/>
</dbReference>
<dbReference type="Pfam" id="PF00474">
    <property type="entry name" value="SSF"/>
    <property type="match status" value="1"/>
</dbReference>
<accession>A0A5P9P9T5</accession>
<evidence type="ECO:0000256" key="11">
    <source>
        <dbReference type="ARBA" id="ARBA00023201"/>
    </source>
</evidence>
<proteinExistence type="inferred from homology"/>
<feature type="transmembrane region" description="Helical" evidence="13">
    <location>
        <begin position="478"/>
        <end position="503"/>
    </location>
</feature>
<dbReference type="GO" id="GO:0005886">
    <property type="term" value="C:plasma membrane"/>
    <property type="evidence" value="ECO:0007669"/>
    <property type="project" value="UniProtKB-SubCell"/>
</dbReference>
<evidence type="ECO:0000256" key="1">
    <source>
        <dbReference type="ARBA" id="ARBA00004651"/>
    </source>
</evidence>
<sequence>MTMIEPLALQQTGEYPFQETFTDLVIPIGIIVVMFLVFYGISYYMKSNIQGSDDYMVAGRTIGPFVNGSAVSATWESLATFMGVVALMVQVQIPFLAVWTNFLLSIPLIVILYGQTLRRLGSYTPATFCKDRYGNTMSVVMALLIVFVMLMYALGQFIGLAQVAEILFGWDYTLSLFVIAVLVTGYVVIAGMWGVSYNSALQFWIMLTAAFIPMMFVLNQLGSSGWYFPPLGYGDLVPEMQQTNPGFFDMTFDTRWYFAMFLAMALGPIGMPHLAQRIFTSRSVEAGRKTVFWFVLVTGLMFATIYSVAFAGVYWLGQEGFEVAEADFDKMIFYLNFAFNGDSITGYVVAGAIAGGLSTVSGHMLAISAAVANDVIEAFELEVTEDRKTQFGYAAVIASGLIVALIALSPPAFLVVSILWAFAISAAAITPVIVLGVWSARVNRYGALASSAVGFLTVLVLSPHAFGSIGAGAEGLTAQLGIDAIMIAFPLSILTFVVVSLIAERVGSLNVDPESNRNLINEMHGYPDDDVDRFTSATPLIVLAVLMLPILWWGIQPW</sequence>
<keyword evidence="15" id="KW-1185">Reference proteome</keyword>
<dbReference type="EMBL" id="CP045491">
    <property type="protein sequence ID" value="QFU84895.1"/>
    <property type="molecule type" value="Genomic_DNA"/>
</dbReference>